<dbReference type="InParanoid" id="E4XR19"/>
<organism evidence="2">
    <name type="scientific">Oikopleura dioica</name>
    <name type="common">Tunicate</name>
    <dbReference type="NCBI Taxonomy" id="34765"/>
    <lineage>
        <taxon>Eukaryota</taxon>
        <taxon>Metazoa</taxon>
        <taxon>Chordata</taxon>
        <taxon>Tunicata</taxon>
        <taxon>Appendicularia</taxon>
        <taxon>Copelata</taxon>
        <taxon>Oikopleuridae</taxon>
        <taxon>Oikopleura</taxon>
    </lineage>
</organism>
<dbReference type="EMBL" id="FN653112">
    <property type="protein sequence ID" value="CBY12255.1"/>
    <property type="molecule type" value="Genomic_DNA"/>
</dbReference>
<evidence type="ECO:0000313" key="3">
    <source>
        <dbReference type="Proteomes" id="UP000001307"/>
    </source>
</evidence>
<keyword evidence="1" id="KW-1133">Transmembrane helix</keyword>
<protein>
    <submittedName>
        <fullName evidence="2">Uncharacterized protein</fullName>
    </submittedName>
</protein>
<dbReference type="Proteomes" id="UP000001307">
    <property type="component" value="Unassembled WGS sequence"/>
</dbReference>
<evidence type="ECO:0000313" key="2">
    <source>
        <dbReference type="EMBL" id="CBY12255.1"/>
    </source>
</evidence>
<keyword evidence="3" id="KW-1185">Reference proteome</keyword>
<reference evidence="2" key="1">
    <citation type="journal article" date="2010" name="Science">
        <title>Plasticity of animal genome architecture unmasked by rapid evolution of a pelagic tunicate.</title>
        <authorList>
            <person name="Denoeud F."/>
            <person name="Henriet S."/>
            <person name="Mungpakdee S."/>
            <person name="Aury J.M."/>
            <person name="Da Silva C."/>
            <person name="Brinkmann H."/>
            <person name="Mikhaleva J."/>
            <person name="Olsen L.C."/>
            <person name="Jubin C."/>
            <person name="Canestro C."/>
            <person name="Bouquet J.M."/>
            <person name="Danks G."/>
            <person name="Poulain J."/>
            <person name="Campsteijn C."/>
            <person name="Adamski M."/>
            <person name="Cross I."/>
            <person name="Yadetie F."/>
            <person name="Muffato M."/>
            <person name="Louis A."/>
            <person name="Butcher S."/>
            <person name="Tsagkogeorga G."/>
            <person name="Konrad A."/>
            <person name="Singh S."/>
            <person name="Jensen M.F."/>
            <person name="Cong E.H."/>
            <person name="Eikeseth-Otteraa H."/>
            <person name="Noel B."/>
            <person name="Anthouard V."/>
            <person name="Porcel B.M."/>
            <person name="Kachouri-Lafond R."/>
            <person name="Nishino A."/>
            <person name="Ugolini M."/>
            <person name="Chourrout P."/>
            <person name="Nishida H."/>
            <person name="Aasland R."/>
            <person name="Huzurbazar S."/>
            <person name="Westhof E."/>
            <person name="Delsuc F."/>
            <person name="Lehrach H."/>
            <person name="Reinhardt R."/>
            <person name="Weissenbach J."/>
            <person name="Roy S.W."/>
            <person name="Artiguenave F."/>
            <person name="Postlethwait J.H."/>
            <person name="Manak J.R."/>
            <person name="Thompson E.M."/>
            <person name="Jaillon O."/>
            <person name="Du Pasquier L."/>
            <person name="Boudinot P."/>
            <person name="Liberles D.A."/>
            <person name="Volff J.N."/>
            <person name="Philippe H."/>
            <person name="Lenhard B."/>
            <person name="Roest Crollius H."/>
            <person name="Wincker P."/>
            <person name="Chourrout D."/>
        </authorList>
    </citation>
    <scope>NUCLEOTIDE SEQUENCE [LARGE SCALE GENOMIC DNA]</scope>
</reference>
<feature type="transmembrane region" description="Helical" evidence="1">
    <location>
        <begin position="36"/>
        <end position="54"/>
    </location>
</feature>
<keyword evidence="1" id="KW-0472">Membrane</keyword>
<sequence>MDELRNSTWMNYSNIDPYWIEKGFNEDNLVYLYPRLNNSITVIAVVMFVGYVLMHRTRKKISLKKQLGEEPLTYWETFSEGTKLGTEPAINFISSCLVTNDRIFIIIRLVMAFWSLTLTILGFAGIRSIVFGSYFPLATIITIYVSRHRHLIVEGFGNKMQILNKFLSFFFCLQVQLFQSYIKQVICEFV</sequence>
<dbReference type="AlphaFoldDB" id="E4XR19"/>
<proteinExistence type="predicted"/>
<gene>
    <name evidence="2" type="ORF">GSOID_T00018133001</name>
</gene>
<feature type="transmembrane region" description="Helical" evidence="1">
    <location>
        <begin position="103"/>
        <end position="123"/>
    </location>
</feature>
<keyword evidence="1" id="KW-0812">Transmembrane</keyword>
<evidence type="ECO:0000256" key="1">
    <source>
        <dbReference type="SAM" id="Phobius"/>
    </source>
</evidence>
<name>E4XR19_OIKDI</name>
<accession>E4XR19</accession>